<organism evidence="5 6">
    <name type="scientific">Geosporobacter subterraneus DSM 17957</name>
    <dbReference type="NCBI Taxonomy" id="1121919"/>
    <lineage>
        <taxon>Bacteria</taxon>
        <taxon>Bacillati</taxon>
        <taxon>Bacillota</taxon>
        <taxon>Clostridia</taxon>
        <taxon>Peptostreptococcales</taxon>
        <taxon>Thermotaleaceae</taxon>
        <taxon>Geosporobacter</taxon>
    </lineage>
</organism>
<dbReference type="RefSeq" id="WP_110940827.1">
    <property type="nucleotide sequence ID" value="NZ_FQZV01000019.1"/>
</dbReference>
<dbReference type="STRING" id="1121919.SAMN02745975_01656"/>
<dbReference type="InterPro" id="IPR001119">
    <property type="entry name" value="SLH_dom"/>
</dbReference>
<sequence>MKKAAVRKSIIFILVFVMLISMTSGVGLAQSNDIDNHWAGEIIQKWIEQRLATGYPDNSFKPNNPITRAEFMVLANKAFGFTAETSAQYSDVKNTDWFSEDVKKAAAAGYIGGYPDGSIKPKNPISRQEAAVMVANIMNLTEDSKEADQLTDSEKIPDWSKGQVGAVVGKGYMSGYPDGSFKAGIPITRAEAIVTLNKAMMEKFNVLQDILIIDKSGVYGNLMDTEVIDKDVMIKAEGVTLQNMIIKRSLIIGEEVGDGEVYLKNVEVEGDTFIRGGGADSVEIDGGKYKRIIIQKVKGGIRIIAIGAKGTDVIIEPETEDNKVILKGSFENVTVRAKGVSITTQGETTIGRLTIDKKAEGTVITTSRETIVEEAVIHMKAKFNNEGRIKKATGDVARDSSYDTNLPENLIPTSGGGGGGGGGSTVQQVATPAANPGAGAVAGGTEITLTTTTAGASIYYSLDGSTPTASSTLYEGAITITESVTIKAIAVKAGMTNSNVLTAVYTIVPETLSDFAGGSGTEADPYKVATAGQLDKVRNYLDKHFIQVADIDLGVAPWNEGEGWQPISDFSNRFTGTYDGNGFTISNLTINRSEMYQALFGYLAPEGIVRNIGLDNVNITGNSFVAALVSFNEGSILNCYSEGSVSANNNMGGLVGQSNGEIAGCYTEGLVKGLDNNYNNYYFGGLVGRTNGAIIENCYSTAEVQGDRNVGGLVGLHFSSTVKNCYAMGSVTGSSELGGLIGNNNTGVITNSFYNYETTGQWGDGTYKTTEEMMAQGTYEDWEFGSTWGLNPEVNNGYPFLMWQGYEHVPEFAGGSGTLGDPYEIATVEHLNNVRKYLDKHYRQIEDIDLNDYVSENGAGYHGGNGWKPIGNYNNPFTGSFDGNSKTISNLTINRPDFNLYERYTGLFGLTGEEAVLENITLNTAQAFGNDYTGALVGNNNGLIENCAALNVEVTGSMYIGGLAGISTGIIDNCFSSGIVMGRGSRIGGLVGDNSKSLTSSAEIKNSFSTATVKNIEGETDVYNVGGLVGYNSGGTIFNCYATGNVSGHEEIGGLVGENWSGVIEQCYATGNVTGSPDGSSSSYYVGGLVGESGYNSEIIRSYATGAVLGQRNVGGLVGSLSSGGGIEDSYSLGQVSGVEHVGGLVGRASGSIVNTYAKGAVSGSSYLGGLAGYLDDWGSVISSYYDKDTTGKTDTEKGVPKSSEEMKENTTFVDWEFDSIWGINPDENDGYPFLRWQGYTHVPPILPTIASISAVGNVEVDYGTSEADAKAALAGTTTITDSDGGSHTVSLSWSIEDYDGNTAGDYTATGSFSLPSGVGQTDPATLLEVTATVTVKEEVVLSPIGDMLHAASGPDFVGVIYTNSGTIYYSENKNGVWSSEEEVGSGTDGRIAIDSSGNAHIVYTTSGKIGYKVFDGSSWIEEVFIESNDEGACSKPDIAVDTDGYAHITYTDTKGYNYGLWDYEDIMYANNTSGSFNKEVIAYGYRDNSTTPWFIFRYLKGSFITVNSNGEYMITYHEYQQYRDSGMPAVTSHYYGVNAKSGTANGDSTTYSATANDTVDLFDLAAYGNTIVVLYNQSGFKTSVLSESGGAISFADTVNLSGSSVCSIATDGIDIVVGGKSSSNLEIHYNGASQVYNDVVVKGSVVAIVNLGGTFYSVYTDNGDSNIKMRAVD</sequence>
<keyword evidence="3" id="KW-0732">Signal</keyword>
<dbReference type="EMBL" id="FQZV01000019">
    <property type="protein sequence ID" value="SHJ26919.1"/>
    <property type="molecule type" value="Genomic_DNA"/>
</dbReference>
<feature type="domain" description="SLH" evidence="4">
    <location>
        <begin position="150"/>
        <end position="210"/>
    </location>
</feature>
<keyword evidence="6" id="KW-1185">Reference proteome</keyword>
<evidence type="ECO:0000256" key="3">
    <source>
        <dbReference type="SAM" id="SignalP"/>
    </source>
</evidence>
<keyword evidence="1" id="KW-0677">Repeat</keyword>
<evidence type="ECO:0000313" key="5">
    <source>
        <dbReference type="EMBL" id="SHJ26919.1"/>
    </source>
</evidence>
<dbReference type="PANTHER" id="PTHR43308">
    <property type="entry name" value="OUTER MEMBRANE PROTEIN ALPHA-RELATED"/>
    <property type="match status" value="1"/>
</dbReference>
<proteinExistence type="predicted"/>
<accession>A0A1M6HXG5</accession>
<dbReference type="PROSITE" id="PS51272">
    <property type="entry name" value="SLH"/>
    <property type="match status" value="3"/>
</dbReference>
<feature type="signal peptide" evidence="3">
    <location>
        <begin position="1"/>
        <end position="29"/>
    </location>
</feature>
<dbReference type="OrthoDB" id="1947361at2"/>
<reference evidence="6" key="1">
    <citation type="submission" date="2016-11" db="EMBL/GenBank/DDBJ databases">
        <authorList>
            <person name="Varghese N."/>
            <person name="Submissions S."/>
        </authorList>
    </citation>
    <scope>NUCLEOTIDE SEQUENCE [LARGE SCALE GENOMIC DNA]</scope>
    <source>
        <strain evidence="6">DSM 17957</strain>
    </source>
</reference>
<evidence type="ECO:0000256" key="1">
    <source>
        <dbReference type="ARBA" id="ARBA00022737"/>
    </source>
</evidence>
<gene>
    <name evidence="5" type="ORF">SAMN02745975_01656</name>
</gene>
<feature type="chain" id="PRO_5012838942" evidence="3">
    <location>
        <begin position="30"/>
        <end position="1674"/>
    </location>
</feature>
<dbReference type="InterPro" id="IPR011493">
    <property type="entry name" value="GLUG"/>
</dbReference>
<dbReference type="Pfam" id="PF13290">
    <property type="entry name" value="CHB_HEX_C_1"/>
    <property type="match status" value="1"/>
</dbReference>
<feature type="region of interest" description="Disordered" evidence="2">
    <location>
        <begin position="395"/>
        <end position="425"/>
    </location>
</feature>
<dbReference type="Pfam" id="PF07581">
    <property type="entry name" value="Glug"/>
    <property type="match status" value="5"/>
</dbReference>
<evidence type="ECO:0000313" key="6">
    <source>
        <dbReference type="Proteomes" id="UP000184536"/>
    </source>
</evidence>
<feature type="compositionally biased region" description="Gly residues" evidence="2">
    <location>
        <begin position="414"/>
        <end position="424"/>
    </location>
</feature>
<feature type="domain" description="SLH" evidence="4">
    <location>
        <begin position="26"/>
        <end position="84"/>
    </location>
</feature>
<name>A0A1M6HXG5_9FIRM</name>
<dbReference type="PANTHER" id="PTHR43308:SF5">
    <property type="entry name" value="S-LAYER PROTEIN _ PEPTIDOGLYCAN ENDO-BETA-N-ACETYLGLUCOSAMINIDASE"/>
    <property type="match status" value="1"/>
</dbReference>
<dbReference type="Pfam" id="PF00395">
    <property type="entry name" value="SLH"/>
    <property type="match status" value="3"/>
</dbReference>
<feature type="domain" description="SLH" evidence="4">
    <location>
        <begin position="85"/>
        <end position="148"/>
    </location>
</feature>
<evidence type="ECO:0000259" key="4">
    <source>
        <dbReference type="PROSITE" id="PS51272"/>
    </source>
</evidence>
<dbReference type="Proteomes" id="UP000184536">
    <property type="component" value="Unassembled WGS sequence"/>
</dbReference>
<dbReference type="InterPro" id="IPR059177">
    <property type="entry name" value="GH29D-like_dom"/>
</dbReference>
<dbReference type="Gene3D" id="2.160.20.110">
    <property type="match status" value="3"/>
</dbReference>
<evidence type="ECO:0000256" key="2">
    <source>
        <dbReference type="SAM" id="MobiDB-lite"/>
    </source>
</evidence>
<protein>
    <submittedName>
        <fullName evidence="5">The GLUG motif-containing protein</fullName>
    </submittedName>
</protein>
<dbReference type="InterPro" id="IPR051465">
    <property type="entry name" value="Cell_Envelope_Struct_Comp"/>
</dbReference>